<keyword evidence="1 3" id="KW-0853">WD repeat</keyword>
<dbReference type="GO" id="GO:0043161">
    <property type="term" value="P:proteasome-mediated ubiquitin-dependent protein catabolic process"/>
    <property type="evidence" value="ECO:0007669"/>
    <property type="project" value="TreeGrafter"/>
</dbReference>
<dbReference type="InterPro" id="IPR019775">
    <property type="entry name" value="WD40_repeat_CS"/>
</dbReference>
<dbReference type="InterPro" id="IPR054080">
    <property type="entry name" value="TPR1-like_2nd"/>
</dbReference>
<dbReference type="InterPro" id="IPR025316">
    <property type="entry name" value="DUF4221"/>
</dbReference>
<dbReference type="GO" id="GO:0034657">
    <property type="term" value="C:GID complex"/>
    <property type="evidence" value="ECO:0007669"/>
    <property type="project" value="TreeGrafter"/>
</dbReference>
<dbReference type="SMART" id="SM00668">
    <property type="entry name" value="CTLH"/>
    <property type="match status" value="1"/>
</dbReference>
<dbReference type="Pfam" id="PF21889">
    <property type="entry name" value="TPR1-like_2nd"/>
    <property type="match status" value="1"/>
</dbReference>
<name>A0A0W4ZVG7_PNEJ7</name>
<dbReference type="InterPro" id="IPR001680">
    <property type="entry name" value="WD40_rpt"/>
</dbReference>
<gene>
    <name evidence="5" type="ORF">T551_00464</name>
</gene>
<dbReference type="SMART" id="SM00320">
    <property type="entry name" value="WD40"/>
    <property type="match status" value="7"/>
</dbReference>
<dbReference type="CDD" id="cd00200">
    <property type="entry name" value="WD40"/>
    <property type="match status" value="1"/>
</dbReference>
<keyword evidence="6" id="KW-1185">Reference proteome</keyword>
<dbReference type="InterPro" id="IPR051350">
    <property type="entry name" value="WD_repeat-ST_regulator"/>
</dbReference>
<organism evidence="5 6">
    <name type="scientific">Pneumocystis jirovecii (strain RU7)</name>
    <name type="common">Human pneumocystis pneumonia agent</name>
    <dbReference type="NCBI Taxonomy" id="1408657"/>
    <lineage>
        <taxon>Eukaryota</taxon>
        <taxon>Fungi</taxon>
        <taxon>Dikarya</taxon>
        <taxon>Ascomycota</taxon>
        <taxon>Taphrinomycotina</taxon>
        <taxon>Pneumocystomycetes</taxon>
        <taxon>Pneumocystaceae</taxon>
        <taxon>Pneumocystis</taxon>
    </lineage>
</organism>
<dbReference type="InterPro" id="IPR036322">
    <property type="entry name" value="WD40_repeat_dom_sf"/>
</dbReference>
<dbReference type="PANTHER" id="PTHR22838">
    <property type="entry name" value="WD REPEAT PROTEIN 26-RELATED"/>
    <property type="match status" value="1"/>
</dbReference>
<comment type="caution">
    <text evidence="5">The sequence shown here is derived from an EMBL/GenBank/DDBJ whole genome shotgun (WGS) entry which is preliminary data.</text>
</comment>
<feature type="repeat" description="WD" evidence="3">
    <location>
        <begin position="502"/>
        <end position="534"/>
    </location>
</feature>
<dbReference type="Pfam" id="PF23627">
    <property type="entry name" value="LisH_WDR26"/>
    <property type="match status" value="1"/>
</dbReference>
<feature type="repeat" description="WD" evidence="3">
    <location>
        <begin position="477"/>
        <end position="501"/>
    </location>
</feature>
<evidence type="ECO:0000259" key="4">
    <source>
        <dbReference type="PROSITE" id="PS50897"/>
    </source>
</evidence>
<evidence type="ECO:0000256" key="1">
    <source>
        <dbReference type="ARBA" id="ARBA00022574"/>
    </source>
</evidence>
<dbReference type="Pfam" id="PF13970">
    <property type="entry name" value="DUF4221"/>
    <property type="match status" value="1"/>
</dbReference>
<evidence type="ECO:0000256" key="3">
    <source>
        <dbReference type="PROSITE-ProRule" id="PRU00221"/>
    </source>
</evidence>
<dbReference type="PROSITE" id="PS00678">
    <property type="entry name" value="WD_REPEATS_1"/>
    <property type="match status" value="2"/>
</dbReference>
<dbReference type="Pfam" id="PF00400">
    <property type="entry name" value="WD40"/>
    <property type="match status" value="4"/>
</dbReference>
<dbReference type="PANTHER" id="PTHR22838:SF0">
    <property type="entry name" value="WD REPEAT-CONTAINING PROTEIN 26"/>
    <property type="match status" value="1"/>
</dbReference>
<feature type="repeat" description="WD" evidence="3">
    <location>
        <begin position="335"/>
        <end position="369"/>
    </location>
</feature>
<dbReference type="GeneID" id="28938985"/>
<dbReference type="AlphaFoldDB" id="A0A0W4ZVG7"/>
<dbReference type="Gene3D" id="2.130.10.10">
    <property type="entry name" value="YVTN repeat-like/Quinoprotein amine dehydrogenase"/>
    <property type="match status" value="1"/>
</dbReference>
<evidence type="ECO:0000313" key="5">
    <source>
        <dbReference type="EMBL" id="KTW32374.1"/>
    </source>
</evidence>
<proteinExistence type="predicted"/>
<evidence type="ECO:0000313" key="6">
    <source>
        <dbReference type="Proteomes" id="UP000053447"/>
    </source>
</evidence>
<keyword evidence="2" id="KW-0677">Repeat</keyword>
<dbReference type="VEuPathDB" id="FungiDB:T551_00464"/>
<dbReference type="Proteomes" id="UP000053447">
    <property type="component" value="Unassembled WGS sequence"/>
</dbReference>
<sequence length="552" mass="63529">MKQENSIVDSYNNSPYRNHIAERVDYDLVMSDIYNEKNQLQSNSIEKEEIVRLILQTLKDFGYNSSVSHLEHESGFSIESSHVLQFKESIISGDWKRAEELLNSFFMHQSELPTNILFYLRQQKFLELLEIKKVPEALVVLREELTPLNYNKERLHFLTSLIMSSSVEDLRTRASWEGANGGSRQKLLKKVSKYISPTLIIPEKRLMKLLIQARNYQISQCLYHTNSNFSSLLSDHHCEKDQFPNTVIKILRDHTDEVWCTRFSHNGKYLASASKDSTAIIWNLQTYKPLYVLKEHEKPVIYVDWSPSDELILTCGQDHMAKLWDVRSGICIRTITHHKDFVTSCSWLPDESGFITASLDMDVILWNIDGIIIHQWKGSRVYDLAVTPDGKKFIAGGTEKMLHVYNLLNRTLEFSFLMQSDLTCISISKDSKFAIINVSSQEVYLWDLEKMQVVKKYAGQHQGNYIIRSCFGGAQENFILSGSEDSQVYVWHRENGSLIETLKSHKGTVNSVSWSPVNPVMFASAGDDHTVRIWAKSSTLSKNNITDDVFLD</sequence>
<reference evidence="6" key="1">
    <citation type="journal article" date="2016" name="Nat. Commun.">
        <title>Genome analysis of three Pneumocystis species reveals adaptation mechanisms to life exclusively in mammalian hosts.</title>
        <authorList>
            <person name="Ma L."/>
            <person name="Chen Z."/>
            <person name="Huang D.W."/>
            <person name="Kutty G."/>
            <person name="Ishihara M."/>
            <person name="Wang H."/>
            <person name="Abouelleil A."/>
            <person name="Bishop L."/>
            <person name="Davey E."/>
            <person name="Deng R."/>
            <person name="Deng X."/>
            <person name="Fan L."/>
            <person name="Fantoni G."/>
            <person name="Fitzgerald M."/>
            <person name="Gogineni E."/>
            <person name="Goldberg J.M."/>
            <person name="Handley G."/>
            <person name="Hu X."/>
            <person name="Huber C."/>
            <person name="Jiao X."/>
            <person name="Jones K."/>
            <person name="Levin J.Z."/>
            <person name="Liu Y."/>
            <person name="Macdonald P."/>
            <person name="Melnikov A."/>
            <person name="Raley C."/>
            <person name="Sassi M."/>
            <person name="Sherman B.T."/>
            <person name="Song X."/>
            <person name="Sykes S."/>
            <person name="Tran B."/>
            <person name="Walsh L."/>
            <person name="Xia Y."/>
            <person name="Yang J."/>
            <person name="Young S."/>
            <person name="Zeng Q."/>
            <person name="Zheng X."/>
            <person name="Stephens R."/>
            <person name="Nusbaum C."/>
            <person name="Birren B.W."/>
            <person name="Azadi P."/>
            <person name="Lempicki R.A."/>
            <person name="Cuomo C.A."/>
            <person name="Kovacs J.A."/>
        </authorList>
    </citation>
    <scope>NUCLEOTIDE SEQUENCE [LARGE SCALE GENOMIC DNA]</scope>
    <source>
        <strain evidence="6">RU7</strain>
    </source>
</reference>
<feature type="domain" description="CTLH" evidence="4">
    <location>
        <begin position="79"/>
        <end position="136"/>
    </location>
</feature>
<protein>
    <recommendedName>
        <fullName evidence="4">CTLH domain-containing protein</fullName>
    </recommendedName>
</protein>
<dbReference type="InterPro" id="IPR015943">
    <property type="entry name" value="WD40/YVTN_repeat-like_dom_sf"/>
</dbReference>
<dbReference type="RefSeq" id="XP_018231066.1">
    <property type="nucleotide sequence ID" value="XM_018372730.1"/>
</dbReference>
<accession>A0A0W4ZVG7</accession>
<dbReference type="InterPro" id="IPR006595">
    <property type="entry name" value="CTLH_C"/>
</dbReference>
<feature type="repeat" description="WD" evidence="3">
    <location>
        <begin position="251"/>
        <end position="292"/>
    </location>
</feature>
<evidence type="ECO:0000256" key="2">
    <source>
        <dbReference type="ARBA" id="ARBA00022737"/>
    </source>
</evidence>
<dbReference type="STRING" id="1408657.A0A0W4ZVG7"/>
<dbReference type="PROSITE" id="PS50897">
    <property type="entry name" value="CTLH"/>
    <property type="match status" value="1"/>
</dbReference>
<dbReference type="EMBL" id="LFWA01000002">
    <property type="protein sequence ID" value="KTW32374.1"/>
    <property type="molecule type" value="Genomic_DNA"/>
</dbReference>
<dbReference type="PROSITE" id="PS50294">
    <property type="entry name" value="WD_REPEATS_REGION"/>
    <property type="match status" value="4"/>
</dbReference>
<dbReference type="PROSITE" id="PS50082">
    <property type="entry name" value="WD_REPEATS_2"/>
    <property type="match status" value="5"/>
</dbReference>
<dbReference type="eggNOG" id="KOG0293">
    <property type="taxonomic scope" value="Eukaryota"/>
</dbReference>
<dbReference type="SUPFAM" id="SSF50978">
    <property type="entry name" value="WD40 repeat-like"/>
    <property type="match status" value="1"/>
</dbReference>
<dbReference type="OrthoDB" id="972532at2759"/>
<feature type="repeat" description="WD" evidence="3">
    <location>
        <begin position="293"/>
        <end position="334"/>
    </location>
</feature>